<reference evidence="14 15" key="1">
    <citation type="submission" date="2020-12" db="EMBL/GenBank/DDBJ databases">
        <title>WGS of Legionella: environmental sample.</title>
        <authorList>
            <person name="Cristino S."/>
            <person name="Girolamini L."/>
            <person name="Salaris S."/>
            <person name="Pascale M.R."/>
            <person name="Mazzotta M."/>
            <person name="Orsini M."/>
            <person name="Grottola A."/>
        </authorList>
    </citation>
    <scope>NUCLEOTIDE SEQUENCE [LARGE SCALE GENOMIC DNA]</scope>
    <source>
        <strain evidence="14 15">30cs62</strain>
    </source>
</reference>
<keyword evidence="2 9" id="KW-0813">Transport</keyword>
<dbReference type="PANTHER" id="PTHR30081:SF1">
    <property type="entry name" value="PROTEIN TRANSLOCASE SUBUNIT SECD"/>
    <property type="match status" value="1"/>
</dbReference>
<comment type="caution">
    <text evidence="9">Lacks conserved residue(s) required for the propagation of feature annotation.</text>
</comment>
<feature type="transmembrane region" description="Helical" evidence="9">
    <location>
        <begin position="550"/>
        <end position="571"/>
    </location>
</feature>
<protein>
    <recommendedName>
        <fullName evidence="9">Protein translocase subunit SecD</fullName>
    </recommendedName>
</protein>
<keyword evidence="6 9" id="KW-1133">Transmembrane helix</keyword>
<evidence type="ECO:0000256" key="5">
    <source>
        <dbReference type="ARBA" id="ARBA00022927"/>
    </source>
</evidence>
<dbReference type="Pfam" id="PF22599">
    <property type="entry name" value="SecDF_P1_head"/>
    <property type="match status" value="1"/>
</dbReference>
<evidence type="ECO:0000259" key="12">
    <source>
        <dbReference type="Pfam" id="PF21760"/>
    </source>
</evidence>
<keyword evidence="3 9" id="KW-1003">Cell membrane</keyword>
<organism evidence="14 15">
    <name type="scientific">Legionella bononiensis</name>
    <dbReference type="NCBI Taxonomy" id="2793102"/>
    <lineage>
        <taxon>Bacteria</taxon>
        <taxon>Pseudomonadati</taxon>
        <taxon>Pseudomonadota</taxon>
        <taxon>Gammaproteobacteria</taxon>
        <taxon>Legionellales</taxon>
        <taxon>Legionellaceae</taxon>
        <taxon>Legionella</taxon>
    </lineage>
</organism>
<feature type="transmembrane region" description="Helical" evidence="9">
    <location>
        <begin position="505"/>
        <end position="529"/>
    </location>
</feature>
<evidence type="ECO:0000256" key="4">
    <source>
        <dbReference type="ARBA" id="ARBA00022692"/>
    </source>
</evidence>
<evidence type="ECO:0000256" key="6">
    <source>
        <dbReference type="ARBA" id="ARBA00022989"/>
    </source>
</evidence>
<comment type="function">
    <text evidence="9">Part of the Sec protein translocase complex. Interacts with the SecYEG preprotein conducting channel. SecDF uses the proton motive force (PMF) to complete protein translocation after the ATP-dependent function of SecA.</text>
</comment>
<sequence>MQNKYPLWKNLMLILIAVIGFVYAIPNLYTEHPVVQISAEDADDKEALKAKVEEALKAAKIDYTSLIIENQGVEVGFSSTDSQLMAQDVIKNSLGSQYTVALNLASTTPHWMQAIHADPMKQGLDLRGGVHFLLEVDVESVISRRYEGIMKSIGQELREIGVRYSGIRYVPDKGIDLRFRDAESMENALVELKQKIPEVVFIKSKVKNAVLGSISPAELNSIRQNTIEQTMSILRNRVNELGVGEAVVQQQGATRVAVDLPGIQDAARAKQILGGTATLQFYLVDQENDPQIAKQTGVVPVSDKLYMMDGHPILLKRQVVLSGDSITSAVSSFDQQTATPAVQIQLGGGGESLFTKVTRENIGKRMAIVYVETKNTMKTVNGVETRVTHREERVISAPVIQNALGNNFQITGLTDSKEASNLALLLRAGALPAAIYPIEERTVGPTLGKENIRRGIISLEVGMGLILVLMLVYYQLFGLIADFALLLNLVLLGALLSIIDATLTLPGIAGIVLTVGMAVDANVLIYERIREELRLGLSPQAAIHAGYERAFSTILDANVTTLIVAIILFAVGTGPVRGFAVTLSLGLLTSMLTAITYTRAIVNWYYGGRTVKKLSIGI</sequence>
<dbReference type="Pfam" id="PF21760">
    <property type="entry name" value="SecD_1st"/>
    <property type="match status" value="1"/>
</dbReference>
<evidence type="ECO:0000259" key="10">
    <source>
        <dbReference type="Pfam" id="PF02355"/>
    </source>
</evidence>
<dbReference type="Gene3D" id="3.30.70.3400">
    <property type="match status" value="2"/>
</dbReference>
<dbReference type="Gene3D" id="3.30.1360.200">
    <property type="match status" value="1"/>
</dbReference>
<dbReference type="Pfam" id="PF13721">
    <property type="entry name" value="SecD-TM1"/>
    <property type="match status" value="1"/>
</dbReference>
<feature type="domain" description="Protein translocase subunit SecDF P1" evidence="12">
    <location>
        <begin position="227"/>
        <end position="286"/>
    </location>
</feature>
<accession>A0ABS1WE94</accession>
<dbReference type="NCBIfam" id="TIGR00916">
    <property type="entry name" value="2A0604s01"/>
    <property type="match status" value="1"/>
</dbReference>
<keyword evidence="8 9" id="KW-0472">Membrane</keyword>
<dbReference type="SUPFAM" id="SSF82866">
    <property type="entry name" value="Multidrug efflux transporter AcrB transmembrane domain"/>
    <property type="match status" value="1"/>
</dbReference>
<dbReference type="Gene3D" id="1.20.1640.10">
    <property type="entry name" value="Multidrug efflux transporter AcrB transmembrane domain"/>
    <property type="match status" value="1"/>
</dbReference>
<gene>
    <name evidence="9 14" type="primary">secD</name>
    <name evidence="14" type="ORF">I5282_13965</name>
</gene>
<evidence type="ECO:0000313" key="14">
    <source>
        <dbReference type="EMBL" id="MBL7527668.1"/>
    </source>
</evidence>
<feature type="domain" description="Protein export membrane protein SecD/SecF C-terminal" evidence="10">
    <location>
        <begin position="438"/>
        <end position="605"/>
    </location>
</feature>
<keyword evidence="15" id="KW-1185">Reference proteome</keyword>
<keyword evidence="5 9" id="KW-0653">Protein transport</keyword>
<evidence type="ECO:0000256" key="2">
    <source>
        <dbReference type="ARBA" id="ARBA00022448"/>
    </source>
</evidence>
<dbReference type="InterPro" id="IPR022813">
    <property type="entry name" value="SecD/SecF_arch_bac"/>
</dbReference>
<dbReference type="RefSeq" id="WP_203108859.1">
    <property type="nucleotide sequence ID" value="NZ_JADOBG010000010.1"/>
</dbReference>
<dbReference type="InterPro" id="IPR005791">
    <property type="entry name" value="SecD"/>
</dbReference>
<dbReference type="PANTHER" id="PTHR30081">
    <property type="entry name" value="PROTEIN-EXPORT MEMBRANE PROTEIN SEC"/>
    <property type="match status" value="1"/>
</dbReference>
<dbReference type="Pfam" id="PF02355">
    <property type="entry name" value="SecD_SecF_C"/>
    <property type="match status" value="1"/>
</dbReference>
<evidence type="ECO:0000256" key="7">
    <source>
        <dbReference type="ARBA" id="ARBA00023010"/>
    </source>
</evidence>
<evidence type="ECO:0000256" key="1">
    <source>
        <dbReference type="ARBA" id="ARBA00004651"/>
    </source>
</evidence>
<dbReference type="InterPro" id="IPR055344">
    <property type="entry name" value="SecD_SecF_C_bact"/>
</dbReference>
<dbReference type="InterPro" id="IPR048634">
    <property type="entry name" value="SecD_SecF_C"/>
</dbReference>
<evidence type="ECO:0000256" key="8">
    <source>
        <dbReference type="ARBA" id="ARBA00023136"/>
    </source>
</evidence>
<dbReference type="PRINTS" id="PR00702">
    <property type="entry name" value="ACRIFLAVINRP"/>
</dbReference>
<comment type="subunit">
    <text evidence="9">Forms a complex with SecF. Part of the essential Sec protein translocation apparatus which comprises SecA, SecYEG and auxiliary proteins SecDF-YajC and YidC.</text>
</comment>
<dbReference type="InterPro" id="IPR027398">
    <property type="entry name" value="SecD-TM"/>
</dbReference>
<dbReference type="InterPro" id="IPR054384">
    <property type="entry name" value="SecDF_P1_head"/>
</dbReference>
<proteinExistence type="inferred from homology"/>
<comment type="similarity">
    <text evidence="9">Belongs to the SecD/SecF family. SecD subfamily.</text>
</comment>
<evidence type="ECO:0000259" key="11">
    <source>
        <dbReference type="Pfam" id="PF13721"/>
    </source>
</evidence>
<dbReference type="Pfam" id="PF07549">
    <property type="entry name" value="Sec_GG"/>
    <property type="match status" value="1"/>
</dbReference>
<feature type="transmembrane region" description="Helical" evidence="9">
    <location>
        <begin position="455"/>
        <end position="474"/>
    </location>
</feature>
<comment type="caution">
    <text evidence="14">The sequence shown here is derived from an EMBL/GenBank/DDBJ whole genome shotgun (WGS) entry which is preliminary data.</text>
</comment>
<feature type="transmembrane region" description="Helical" evidence="9">
    <location>
        <begin position="583"/>
        <end position="606"/>
    </location>
</feature>
<keyword evidence="7 9" id="KW-0811">Translocation</keyword>
<name>A0ABS1WE94_9GAMM</name>
<evidence type="ECO:0000259" key="13">
    <source>
        <dbReference type="Pfam" id="PF22599"/>
    </source>
</evidence>
<dbReference type="InterPro" id="IPR022646">
    <property type="entry name" value="SecD/SecF_CS"/>
</dbReference>
<dbReference type="HAMAP" id="MF_01463_B">
    <property type="entry name" value="SecD_B"/>
    <property type="match status" value="1"/>
</dbReference>
<comment type="subcellular location">
    <subcellularLocation>
        <location evidence="1 9">Cell membrane</location>
        <topology evidence="1 9">Multi-pass membrane protein</topology>
    </subcellularLocation>
</comment>
<dbReference type="InterPro" id="IPR001036">
    <property type="entry name" value="Acrflvin-R"/>
</dbReference>
<feature type="transmembrane region" description="Helical" evidence="9">
    <location>
        <begin position="479"/>
        <end position="499"/>
    </location>
</feature>
<feature type="domain" description="SecD export protein N-terminal TM" evidence="11">
    <location>
        <begin position="3"/>
        <end position="102"/>
    </location>
</feature>
<evidence type="ECO:0000256" key="9">
    <source>
        <dbReference type="HAMAP-Rule" id="MF_01463"/>
    </source>
</evidence>
<evidence type="ECO:0000256" key="3">
    <source>
        <dbReference type="ARBA" id="ARBA00022475"/>
    </source>
</evidence>
<feature type="domain" description="SecDF P1 head subdomain" evidence="13">
    <location>
        <begin position="309"/>
        <end position="433"/>
    </location>
</feature>
<dbReference type="Proteomes" id="UP000809910">
    <property type="component" value="Unassembled WGS sequence"/>
</dbReference>
<dbReference type="NCBIfam" id="TIGR01129">
    <property type="entry name" value="secD"/>
    <property type="match status" value="1"/>
</dbReference>
<evidence type="ECO:0000313" key="15">
    <source>
        <dbReference type="Proteomes" id="UP000809910"/>
    </source>
</evidence>
<dbReference type="EMBL" id="JADWVN010000026">
    <property type="protein sequence ID" value="MBL7527668.1"/>
    <property type="molecule type" value="Genomic_DNA"/>
</dbReference>
<dbReference type="InterPro" id="IPR048631">
    <property type="entry name" value="SecD_1st"/>
</dbReference>
<keyword evidence="4 9" id="KW-0812">Transmembrane</keyword>